<keyword evidence="3" id="KW-0846">Cobalamin</keyword>
<organism evidence="15 16">
    <name type="scientific">Yoonia maricola</name>
    <dbReference type="NCBI Taxonomy" id="420999"/>
    <lineage>
        <taxon>Bacteria</taxon>
        <taxon>Pseudomonadati</taxon>
        <taxon>Pseudomonadota</taxon>
        <taxon>Alphaproteobacteria</taxon>
        <taxon>Rhodobacterales</taxon>
        <taxon>Paracoccaceae</taxon>
        <taxon>Yoonia</taxon>
    </lineage>
</organism>
<evidence type="ECO:0000256" key="11">
    <source>
        <dbReference type="ARBA" id="ARBA00025437"/>
    </source>
</evidence>
<reference evidence="15 16" key="1">
    <citation type="submission" date="2017-11" db="EMBL/GenBank/DDBJ databases">
        <title>Genomic Encyclopedia of Archaeal and Bacterial Type Strains, Phase II (KMG-II): From Individual Species to Whole Genera.</title>
        <authorList>
            <person name="Goeker M."/>
        </authorList>
    </citation>
    <scope>NUCLEOTIDE SEQUENCE [LARGE SCALE GENOMIC DNA]</scope>
    <source>
        <strain evidence="15 16">DSM 29128</strain>
    </source>
</reference>
<evidence type="ECO:0000256" key="2">
    <source>
        <dbReference type="ARBA" id="ARBA00007405"/>
    </source>
</evidence>
<gene>
    <name evidence="15" type="ORF">BC777_1710</name>
</gene>
<comment type="similarity">
    <text evidence="2">Belongs to the ribonucleoside diphosphate reductase class-2 family.</text>
</comment>
<dbReference type="GO" id="GO:0009263">
    <property type="term" value="P:deoxyribonucleotide biosynthetic process"/>
    <property type="evidence" value="ECO:0007669"/>
    <property type="project" value="UniProtKB-KW"/>
</dbReference>
<dbReference type="UniPathway" id="UPA00326"/>
<keyword evidence="16" id="KW-1185">Reference proteome</keyword>
<dbReference type="Proteomes" id="UP000228531">
    <property type="component" value="Unassembled WGS sequence"/>
</dbReference>
<dbReference type="GO" id="GO:0005524">
    <property type="term" value="F:ATP binding"/>
    <property type="evidence" value="ECO:0007669"/>
    <property type="project" value="InterPro"/>
</dbReference>
<dbReference type="InterPro" id="IPR006142">
    <property type="entry name" value="INTEIN"/>
</dbReference>
<evidence type="ECO:0000256" key="12">
    <source>
        <dbReference type="ARBA" id="ARBA00047754"/>
    </source>
</evidence>
<dbReference type="PROSITE" id="PS50818">
    <property type="entry name" value="INTEIN_C_TER"/>
    <property type="match status" value="1"/>
</dbReference>
<dbReference type="Gene3D" id="3.10.28.10">
    <property type="entry name" value="Homing endonucleases"/>
    <property type="match status" value="1"/>
</dbReference>
<dbReference type="GO" id="GO:0004519">
    <property type="term" value="F:endonuclease activity"/>
    <property type="evidence" value="ECO:0007669"/>
    <property type="project" value="InterPro"/>
</dbReference>
<dbReference type="PRINTS" id="PR00379">
    <property type="entry name" value="INTEIN"/>
</dbReference>
<dbReference type="EMBL" id="PGTY01000001">
    <property type="protein sequence ID" value="PJI92847.1"/>
    <property type="molecule type" value="Genomic_DNA"/>
</dbReference>
<dbReference type="GO" id="GO:0031419">
    <property type="term" value="F:cobalamin binding"/>
    <property type="evidence" value="ECO:0007669"/>
    <property type="project" value="UniProtKB-KW"/>
</dbReference>
<name>A0A2M8WPH9_9RHOB</name>
<keyword evidence="4" id="KW-0237">DNA synthesis</keyword>
<dbReference type="Pfam" id="PF00317">
    <property type="entry name" value="Ribonuc_red_lgN"/>
    <property type="match status" value="1"/>
</dbReference>
<dbReference type="CDD" id="cd00081">
    <property type="entry name" value="Hint"/>
    <property type="match status" value="1"/>
</dbReference>
<feature type="domain" description="DOD-type homing endonuclease" evidence="14">
    <location>
        <begin position="384"/>
        <end position="531"/>
    </location>
</feature>
<dbReference type="Gene3D" id="3.20.70.20">
    <property type="match status" value="2"/>
</dbReference>
<dbReference type="GO" id="GO:0004748">
    <property type="term" value="F:ribonucleoside-diphosphate reductase activity, thioredoxin disulfide as acceptor"/>
    <property type="evidence" value="ECO:0007669"/>
    <property type="project" value="UniProtKB-EC"/>
</dbReference>
<evidence type="ECO:0000256" key="10">
    <source>
        <dbReference type="ARBA" id="ARBA00023285"/>
    </source>
</evidence>
<dbReference type="SUPFAM" id="SSF55608">
    <property type="entry name" value="Homing endonucleases"/>
    <property type="match status" value="1"/>
</dbReference>
<dbReference type="OrthoDB" id="9762933at2"/>
<dbReference type="PANTHER" id="PTHR43371">
    <property type="entry name" value="VITAMIN B12-DEPENDENT RIBONUCLEOTIDE REDUCTASE"/>
    <property type="match status" value="1"/>
</dbReference>
<comment type="function">
    <text evidence="11">Catalyzes the reduction of ribonucleotides to deoxyribonucleotides. May function to provide a pool of deoxyribonucleotide precursors for DNA repair during oxygen limitation and/or for immediate growth after restoration of oxygen.</text>
</comment>
<dbReference type="InterPro" id="IPR036844">
    <property type="entry name" value="Hint_dom_sf"/>
</dbReference>
<proteinExistence type="inferred from homology"/>
<comment type="function">
    <text evidence="13">Provides the precursors necessary for DNA synthesis. Catalyzes the biosynthesis of deoxyribonucleotides from the corresponding ribonucleotides.</text>
</comment>
<dbReference type="Pfam" id="PF12637">
    <property type="entry name" value="TSCPD"/>
    <property type="match status" value="1"/>
</dbReference>
<dbReference type="InterPro" id="IPR004860">
    <property type="entry name" value="LAGLIDADG_dom"/>
</dbReference>
<dbReference type="InterPro" id="IPR024434">
    <property type="entry name" value="TSCPD_dom"/>
</dbReference>
<dbReference type="SUPFAM" id="SSF51998">
    <property type="entry name" value="PFL-like glycyl radical enzymes"/>
    <property type="match status" value="1"/>
</dbReference>
<evidence type="ECO:0000256" key="3">
    <source>
        <dbReference type="ARBA" id="ARBA00022628"/>
    </source>
</evidence>
<dbReference type="InterPro" id="IPR050862">
    <property type="entry name" value="RdRp_reductase_class-2"/>
</dbReference>
<evidence type="ECO:0000256" key="13">
    <source>
        <dbReference type="RuleBase" id="RU003410"/>
    </source>
</evidence>
<dbReference type="InterPro" id="IPR003587">
    <property type="entry name" value="Hint_dom_N"/>
</dbReference>
<dbReference type="SUPFAM" id="SSF51294">
    <property type="entry name" value="Hedgehog/intein (Hint) domain"/>
    <property type="match status" value="1"/>
</dbReference>
<evidence type="ECO:0000256" key="6">
    <source>
        <dbReference type="ARBA" id="ARBA00022813"/>
    </source>
</evidence>
<evidence type="ECO:0000256" key="9">
    <source>
        <dbReference type="ARBA" id="ARBA00023116"/>
    </source>
</evidence>
<dbReference type="Gene3D" id="2.170.16.10">
    <property type="entry name" value="Hedgehog/Intein (Hint) domain"/>
    <property type="match status" value="1"/>
</dbReference>
<dbReference type="InterPro" id="IPR000788">
    <property type="entry name" value="RNR_lg_C"/>
</dbReference>
<evidence type="ECO:0000256" key="7">
    <source>
        <dbReference type="ARBA" id="ARBA00023000"/>
    </source>
</evidence>
<dbReference type="AlphaFoldDB" id="A0A2M8WPH9"/>
<keyword evidence="7" id="KW-0651">Protein splicing</keyword>
<dbReference type="PROSITE" id="PS50819">
    <property type="entry name" value="INTEIN_ENDONUCLEASE"/>
    <property type="match status" value="1"/>
</dbReference>
<comment type="catalytic activity">
    <reaction evidence="12 13">
        <text>a 2'-deoxyribonucleoside 5'-diphosphate + [thioredoxin]-disulfide + H2O = a ribonucleoside 5'-diphosphate + [thioredoxin]-dithiol</text>
        <dbReference type="Rhea" id="RHEA:23252"/>
        <dbReference type="Rhea" id="RHEA-COMP:10698"/>
        <dbReference type="Rhea" id="RHEA-COMP:10700"/>
        <dbReference type="ChEBI" id="CHEBI:15377"/>
        <dbReference type="ChEBI" id="CHEBI:29950"/>
        <dbReference type="ChEBI" id="CHEBI:50058"/>
        <dbReference type="ChEBI" id="CHEBI:57930"/>
        <dbReference type="ChEBI" id="CHEBI:73316"/>
        <dbReference type="EC" id="1.17.4.1"/>
    </reaction>
</comment>
<dbReference type="EC" id="1.17.4.1" evidence="13"/>
<dbReference type="RefSeq" id="WP_100367621.1">
    <property type="nucleotide sequence ID" value="NZ_PGTY01000001.1"/>
</dbReference>
<evidence type="ECO:0000256" key="8">
    <source>
        <dbReference type="ARBA" id="ARBA00023002"/>
    </source>
</evidence>
<evidence type="ECO:0000313" key="16">
    <source>
        <dbReference type="Proteomes" id="UP000228531"/>
    </source>
</evidence>
<dbReference type="SMART" id="SM00306">
    <property type="entry name" value="HintN"/>
    <property type="match status" value="1"/>
</dbReference>
<dbReference type="InterPro" id="IPR004042">
    <property type="entry name" value="Intein_endonuc_central"/>
</dbReference>
<accession>A0A2M8WPH9</accession>
<keyword evidence="8 13" id="KW-0560">Oxidoreductase</keyword>
<sequence>MTAFSAPIAEQIWDMKYRFKEADGTPIDETVEDTWRRIAGALAAVEDDPKAWEGKFYDALSDFRYLPAGRITAGAGTARSVTLFNCFVMGTVPDSMGGIFDMLKEAALTMQQGGGIGYDFSTIRPKGAGVMGVAADASGPLSFMDVWDAMCRTIMSAGSRRGAMMATMRCDHPDVEDFITAKSDPARLRMFNMSVLITDPFMEAVKSDASWDLVFGGEVYRTVQARDLWDAIMQSTYDYAEPGVIFIDRINQMNNLNYCETIAATNPCVTADTWVHTVAGPRQVADLIGQPFTAFIDGKPHHSGAQGFFATGHKAILQLSTHCGRTLRLTADHLVRRVSQMTRYRQETQWVAAGDLRPDDQIVLHNHTAADWGQNDPNAQNGYLLGLLIGDGVIRDDKTLLSVWAAAPCADGTLPAGPSAVMAHVETLLRAMPHRADFAGWQAVTGRNEYRIGTKTLRDLAARFGLARGNKTITPQIEKTSAAFTAAVLSGLFDADGSVQGTQQKGVSVRLAQSDLPLLQAAQRMLARLGINATIYQNRRDAGVRDLPDQRGGMRVYQTKAQHELVISGANLAVFAARVGFVDVDKSTRLTNALGHYKRSVNRERFVAQVADISMAGTADVFDVQVPGVNAFDANGLYVHNCGEQPLPPYGACLLGSINMARLVKDPFGEEPVLDEAALTDLVATAVRMMDNVVDASRFPLDAQQAEAKAKRRIGLGVTGLADALLMVGLRYGSEEAATQTDRWMHQIARAAYLASVDLAKEKGAFPLFDADQFLASGAMQDMDDDVREAIRANGIRNALLTSIAPTGTISLYAGNVSSGIEPVFAYAYTRKVLQKDGSRTEEEVVDYAVQLWRELKGDAPLPDYFVNAQTLAPLDHVRMQAAAQKWIDSSISKTINCPEDISFDAFKEVYMAAWDQGCKGCTTYRPNDVTGSVLSVSDEASPSEVPDQVRDEGEGAEVVYMSEPLDRPQELEGATYKLKWPDSEHAIYITVNDLVIAGHRRPFEVFINSKNMEHFAWTVALTRMISAVFRRGGDVSFVVEELKAVFDPRGGAWMQGKYVPSILAAIGGVIEKHMISTGFLAGEGMGLKADPQADVVAINGGPRGKACSSCGSYEVRMIEGCMTCASCGYSKCG</sequence>
<dbReference type="InterPro" id="IPR027434">
    <property type="entry name" value="Homing_endonucl"/>
</dbReference>
<comment type="cofactor">
    <cofactor evidence="1">
        <name>adenosylcob(III)alamin</name>
        <dbReference type="ChEBI" id="CHEBI:18408"/>
    </cofactor>
</comment>
<comment type="caution">
    <text evidence="15">The sequence shown here is derived from an EMBL/GenBank/DDBJ whole genome shotgun (WGS) entry which is preliminary data.</text>
</comment>
<dbReference type="GO" id="GO:0016539">
    <property type="term" value="P:intein-mediated protein splicing"/>
    <property type="evidence" value="ECO:0007669"/>
    <property type="project" value="InterPro"/>
</dbReference>
<keyword evidence="10" id="KW-0170">Cobalt</keyword>
<keyword evidence="5" id="KW-0547">Nucleotide-binding</keyword>
<dbReference type="GO" id="GO:0071897">
    <property type="term" value="P:DNA biosynthetic process"/>
    <property type="evidence" value="ECO:0007669"/>
    <property type="project" value="UniProtKB-KW"/>
</dbReference>
<keyword evidence="9 13" id="KW-0215">Deoxyribonucleotide synthesis</keyword>
<keyword evidence="6" id="KW-0068">Autocatalytic cleavage</keyword>
<dbReference type="InterPro" id="IPR030934">
    <property type="entry name" value="Intein_C"/>
</dbReference>
<dbReference type="PANTHER" id="PTHR43371:SF1">
    <property type="entry name" value="RIBONUCLEOSIDE-DIPHOSPHATE REDUCTASE"/>
    <property type="match status" value="1"/>
</dbReference>
<evidence type="ECO:0000256" key="5">
    <source>
        <dbReference type="ARBA" id="ARBA00022741"/>
    </source>
</evidence>
<evidence type="ECO:0000313" key="15">
    <source>
        <dbReference type="EMBL" id="PJI92847.1"/>
    </source>
</evidence>
<evidence type="ECO:0000259" key="14">
    <source>
        <dbReference type="PROSITE" id="PS50819"/>
    </source>
</evidence>
<comment type="similarity">
    <text evidence="13">Belongs to the ribonucleoside diphosphate reductase large chain family.</text>
</comment>
<protein>
    <recommendedName>
        <fullName evidence="13">Ribonucleoside-diphosphate reductase</fullName>
        <ecNumber evidence="13">1.17.4.1</ecNumber>
    </recommendedName>
</protein>
<evidence type="ECO:0000256" key="4">
    <source>
        <dbReference type="ARBA" id="ARBA00022634"/>
    </source>
</evidence>
<dbReference type="InterPro" id="IPR013509">
    <property type="entry name" value="RNR_lsu_N"/>
</dbReference>
<evidence type="ECO:0000256" key="1">
    <source>
        <dbReference type="ARBA" id="ARBA00001922"/>
    </source>
</evidence>
<dbReference type="Pfam" id="PF02867">
    <property type="entry name" value="Ribonuc_red_lgC"/>
    <property type="match status" value="1"/>
</dbReference>
<dbReference type="Pfam" id="PF14528">
    <property type="entry name" value="LAGLIDADG_3"/>
    <property type="match status" value="1"/>
</dbReference>
<dbReference type="NCBIfam" id="TIGR01443">
    <property type="entry name" value="intein_Cterm"/>
    <property type="match status" value="1"/>
</dbReference>